<evidence type="ECO:0000256" key="3">
    <source>
        <dbReference type="ARBA" id="ARBA00023015"/>
    </source>
</evidence>
<organism evidence="8 9">
    <name type="scientific">Pestalotiopsis fici (strain W106-1 / CGMCC3.15140)</name>
    <dbReference type="NCBI Taxonomy" id="1229662"/>
    <lineage>
        <taxon>Eukaryota</taxon>
        <taxon>Fungi</taxon>
        <taxon>Dikarya</taxon>
        <taxon>Ascomycota</taxon>
        <taxon>Pezizomycotina</taxon>
        <taxon>Sordariomycetes</taxon>
        <taxon>Xylariomycetidae</taxon>
        <taxon>Amphisphaeriales</taxon>
        <taxon>Sporocadaceae</taxon>
        <taxon>Pestalotiopsis</taxon>
    </lineage>
</organism>
<evidence type="ECO:0000256" key="2">
    <source>
        <dbReference type="ARBA" id="ARBA00022833"/>
    </source>
</evidence>
<dbReference type="PANTHER" id="PTHR31313">
    <property type="entry name" value="TY1 ENHANCER ACTIVATOR"/>
    <property type="match status" value="1"/>
</dbReference>
<keyword evidence="4" id="KW-0238">DNA-binding</keyword>
<dbReference type="InParanoid" id="W3XB71"/>
<dbReference type="GO" id="GO:0046872">
    <property type="term" value="F:metal ion binding"/>
    <property type="evidence" value="ECO:0007669"/>
    <property type="project" value="UniProtKB-KW"/>
</dbReference>
<accession>W3XB71</accession>
<keyword evidence="1" id="KW-0479">Metal-binding</keyword>
<keyword evidence="9" id="KW-1185">Reference proteome</keyword>
<keyword evidence="5" id="KW-0804">Transcription</keyword>
<evidence type="ECO:0000256" key="5">
    <source>
        <dbReference type="ARBA" id="ARBA00023163"/>
    </source>
</evidence>
<dbReference type="CDD" id="cd12148">
    <property type="entry name" value="fungal_TF_MHR"/>
    <property type="match status" value="1"/>
</dbReference>
<keyword evidence="6" id="KW-0539">Nucleus</keyword>
<name>W3XB71_PESFW</name>
<reference evidence="9" key="1">
    <citation type="journal article" date="2015" name="BMC Genomics">
        <title>Genomic and transcriptomic analysis of the endophytic fungus Pestalotiopsis fici reveals its lifestyle and high potential for synthesis of natural products.</title>
        <authorList>
            <person name="Wang X."/>
            <person name="Zhang X."/>
            <person name="Liu L."/>
            <person name="Xiang M."/>
            <person name="Wang W."/>
            <person name="Sun X."/>
            <person name="Che Y."/>
            <person name="Guo L."/>
            <person name="Liu G."/>
            <person name="Guo L."/>
            <person name="Wang C."/>
            <person name="Yin W.B."/>
            <person name="Stadler M."/>
            <person name="Zhang X."/>
            <person name="Liu X."/>
        </authorList>
    </citation>
    <scope>NUCLEOTIDE SEQUENCE [LARGE SCALE GENOMIC DNA]</scope>
    <source>
        <strain evidence="9">W106-1 / CGMCC3.15140</strain>
    </source>
</reference>
<dbReference type="GO" id="GO:0003677">
    <property type="term" value="F:DNA binding"/>
    <property type="evidence" value="ECO:0007669"/>
    <property type="project" value="UniProtKB-KW"/>
</dbReference>
<evidence type="ECO:0000313" key="8">
    <source>
        <dbReference type="EMBL" id="ETS82436.1"/>
    </source>
</evidence>
<dbReference type="AlphaFoldDB" id="W3XB71"/>
<evidence type="ECO:0000256" key="7">
    <source>
        <dbReference type="SAM" id="MobiDB-lite"/>
    </source>
</evidence>
<evidence type="ECO:0000313" key="9">
    <source>
        <dbReference type="Proteomes" id="UP000030651"/>
    </source>
</evidence>
<dbReference type="HOGENOM" id="CLU_973533_0_0_1"/>
<keyword evidence="3" id="KW-0805">Transcription regulation</keyword>
<feature type="region of interest" description="Disordered" evidence="7">
    <location>
        <begin position="192"/>
        <end position="236"/>
    </location>
</feature>
<dbReference type="eggNOG" id="ENOG502RUPS">
    <property type="taxonomic scope" value="Eukaryota"/>
</dbReference>
<gene>
    <name evidence="8" type="ORF">PFICI_04312</name>
</gene>
<evidence type="ECO:0000256" key="1">
    <source>
        <dbReference type="ARBA" id="ARBA00022723"/>
    </source>
</evidence>
<dbReference type="Proteomes" id="UP000030651">
    <property type="component" value="Unassembled WGS sequence"/>
</dbReference>
<dbReference type="OrthoDB" id="2154091at2759"/>
<proteinExistence type="predicted"/>
<keyword evidence="2" id="KW-0862">Zinc</keyword>
<sequence>MTSASKEAFFNSCLMTLQDWLFSLPRELRIRPSDRSDVLSSSPQVFILHMVYHTSLILLAKPFVPSKIPQRPSNVQTDEPSESLQNLGLRALHICREAATEISQIGDIYREGFGSFRCSPVTATHCTLTACLVNLYLVDKGDLGRTHHVNARLASCLSTLRELGDSWTPARRYWETLKRTIGDVEQVKNVVSSKKGGAANTRSLRRRSKEHESLSRLGSIGVGTSTSGEPMIDDGFVNDHAENPYSAALWSLDQNGSFMDLGKLDLSVIGSLPWDYALESSSMEFW</sequence>
<dbReference type="KEGG" id="pfy:PFICI_04312"/>
<dbReference type="InterPro" id="IPR051615">
    <property type="entry name" value="Transcr_Regulatory_Elem"/>
</dbReference>
<dbReference type="GeneID" id="19269325"/>
<dbReference type="RefSeq" id="XP_007831084.1">
    <property type="nucleotide sequence ID" value="XM_007832893.1"/>
</dbReference>
<dbReference type="EMBL" id="KI912111">
    <property type="protein sequence ID" value="ETS82436.1"/>
    <property type="molecule type" value="Genomic_DNA"/>
</dbReference>
<evidence type="ECO:0000256" key="4">
    <source>
        <dbReference type="ARBA" id="ARBA00023125"/>
    </source>
</evidence>
<evidence type="ECO:0008006" key="10">
    <source>
        <dbReference type="Google" id="ProtNLM"/>
    </source>
</evidence>
<dbReference type="PANTHER" id="PTHR31313:SF83">
    <property type="entry name" value="ZN(II)2CYS6 TRANSCRIPTION FACTOR (EUROFUNG)"/>
    <property type="match status" value="1"/>
</dbReference>
<protein>
    <recommendedName>
        <fullName evidence="10">Transcription factor domain-containing protein</fullName>
    </recommendedName>
</protein>
<evidence type="ECO:0000256" key="6">
    <source>
        <dbReference type="ARBA" id="ARBA00023242"/>
    </source>
</evidence>